<name>A0A1T5A7D6_9BACT</name>
<keyword evidence="1" id="KW-0472">Membrane</keyword>
<dbReference type="AlphaFoldDB" id="A0A1T5A7D6"/>
<keyword evidence="1" id="KW-0812">Transmembrane</keyword>
<protein>
    <submittedName>
        <fullName evidence="2">Uncharacterized protein</fullName>
    </submittedName>
</protein>
<organism evidence="2 3">
    <name type="scientific">Parabacteroides chartae</name>
    <dbReference type="NCBI Taxonomy" id="1037355"/>
    <lineage>
        <taxon>Bacteria</taxon>
        <taxon>Pseudomonadati</taxon>
        <taxon>Bacteroidota</taxon>
        <taxon>Bacteroidia</taxon>
        <taxon>Bacteroidales</taxon>
        <taxon>Tannerellaceae</taxon>
        <taxon>Parabacteroides</taxon>
    </lineage>
</organism>
<evidence type="ECO:0000313" key="2">
    <source>
        <dbReference type="EMBL" id="SKB30836.1"/>
    </source>
</evidence>
<keyword evidence="3" id="KW-1185">Reference proteome</keyword>
<reference evidence="3" key="1">
    <citation type="submission" date="2017-02" db="EMBL/GenBank/DDBJ databases">
        <authorList>
            <person name="Varghese N."/>
            <person name="Submissions S."/>
        </authorList>
    </citation>
    <scope>NUCLEOTIDE SEQUENCE [LARGE SCALE GENOMIC DNA]</scope>
    <source>
        <strain evidence="3">DSM 24967</strain>
    </source>
</reference>
<keyword evidence="1" id="KW-1133">Transmembrane helix</keyword>
<accession>A0A1T5A7D6</accession>
<proteinExistence type="predicted"/>
<sequence>MNVNLPLLYILFSLPNTIILKYIWFVIIFIVILFHVKFIEHELLINEKE</sequence>
<dbReference type="EMBL" id="FUYQ01000002">
    <property type="protein sequence ID" value="SKB30836.1"/>
    <property type="molecule type" value="Genomic_DNA"/>
</dbReference>
<evidence type="ECO:0000313" key="3">
    <source>
        <dbReference type="Proteomes" id="UP000190852"/>
    </source>
</evidence>
<dbReference type="Proteomes" id="UP000190852">
    <property type="component" value="Unassembled WGS sequence"/>
</dbReference>
<gene>
    <name evidence="2" type="ORF">SAMN05660349_00504</name>
</gene>
<feature type="transmembrane region" description="Helical" evidence="1">
    <location>
        <begin position="6"/>
        <end position="34"/>
    </location>
</feature>
<evidence type="ECO:0000256" key="1">
    <source>
        <dbReference type="SAM" id="Phobius"/>
    </source>
</evidence>